<dbReference type="SUPFAM" id="SSF140478">
    <property type="entry name" value="LemA-like"/>
    <property type="match status" value="1"/>
</dbReference>
<keyword evidence="5" id="KW-0472">Membrane</keyword>
<dbReference type="OrthoDB" id="9804152at2"/>
<evidence type="ECO:0000256" key="1">
    <source>
        <dbReference type="ARBA" id="ARBA00004167"/>
    </source>
</evidence>
<evidence type="ECO:0000313" key="6">
    <source>
        <dbReference type="EMBL" id="EFE29034.1"/>
    </source>
</evidence>
<dbReference type="PANTHER" id="PTHR34478:SF2">
    <property type="entry name" value="MEMBRANE PROTEIN"/>
    <property type="match status" value="1"/>
</dbReference>
<dbReference type="eggNOG" id="COG1704">
    <property type="taxonomic scope" value="Bacteria"/>
</dbReference>
<evidence type="ECO:0000256" key="4">
    <source>
        <dbReference type="ARBA" id="ARBA00022989"/>
    </source>
</evidence>
<protein>
    <submittedName>
        <fullName evidence="6">LemA family protein</fullName>
    </submittedName>
</protein>
<dbReference type="RefSeq" id="WP_014262948.1">
    <property type="nucleotide sequence ID" value="NC_016630.1"/>
</dbReference>
<dbReference type="EMBL" id="CP002390">
    <property type="protein sequence ID" value="EFE29034.1"/>
    <property type="molecule type" value="Genomic_DNA"/>
</dbReference>
<proteinExistence type="inferred from homology"/>
<evidence type="ECO:0000256" key="5">
    <source>
        <dbReference type="ARBA" id="ARBA00023136"/>
    </source>
</evidence>
<gene>
    <name evidence="6" type="ordered locus">HMPREF0389_00956</name>
</gene>
<evidence type="ECO:0000256" key="2">
    <source>
        <dbReference type="ARBA" id="ARBA00008854"/>
    </source>
</evidence>
<dbReference type="Gene3D" id="1.20.1440.20">
    <property type="entry name" value="LemA-like domain"/>
    <property type="match status" value="1"/>
</dbReference>
<keyword evidence="7" id="KW-1185">Reference proteome</keyword>
<dbReference type="Proteomes" id="UP000007468">
    <property type="component" value="Chromosome"/>
</dbReference>
<comment type="subcellular location">
    <subcellularLocation>
        <location evidence="1">Membrane</location>
        <topology evidence="1">Single-pass membrane protein</topology>
    </subcellularLocation>
</comment>
<evidence type="ECO:0000313" key="7">
    <source>
        <dbReference type="Proteomes" id="UP000007468"/>
    </source>
</evidence>
<keyword evidence="4" id="KW-1133">Transmembrane helix</keyword>
<dbReference type="InterPro" id="IPR023353">
    <property type="entry name" value="LemA-like_dom_sf"/>
</dbReference>
<reference evidence="7" key="1">
    <citation type="submission" date="2010-12" db="EMBL/GenBank/DDBJ databases">
        <title>The genome sequence of Filifactor alocis strain ATCC 35896.</title>
        <authorList>
            <consortium name="The Broad Institute Genome Sequencing Platform"/>
            <person name="Ward D."/>
            <person name="Earl A."/>
            <person name="Feldgarden M."/>
            <person name="Young S.K."/>
            <person name="Gargeya S."/>
            <person name="Zeng Q."/>
            <person name="Alvarado L."/>
            <person name="Berlin A."/>
            <person name="Bochicchio J."/>
            <person name="Chapman S.B."/>
            <person name="Chen Z."/>
            <person name="Freedman E."/>
            <person name="Gellesch M."/>
            <person name="Goldberg J."/>
            <person name="Griggs A."/>
            <person name="Gujja S."/>
            <person name="Heilman E."/>
            <person name="Heiman D."/>
            <person name="Howarth C."/>
            <person name="Mehta T."/>
            <person name="Neiman D."/>
            <person name="Pearson M."/>
            <person name="Roberts A."/>
            <person name="Saif S."/>
            <person name="Shea T."/>
            <person name="Shenoy N."/>
            <person name="Sisk P."/>
            <person name="Stolte C."/>
            <person name="Sykes S."/>
            <person name="White J."/>
            <person name="Yandava C."/>
            <person name="Izard J."/>
            <person name="Blanton J.M."/>
            <person name="Baranova O.V."/>
            <person name="Tanner A.C."/>
            <person name="Dewhirst F.E."/>
            <person name="Haas B."/>
            <person name="Nusbaum C."/>
            <person name="Birren B."/>
        </authorList>
    </citation>
    <scope>NUCLEOTIDE SEQUENCE [LARGE SCALE GENOMIC DNA]</scope>
    <source>
        <strain evidence="7">ATCC 35896 / D40 B5</strain>
    </source>
</reference>
<keyword evidence="3" id="KW-0812">Transmembrane</keyword>
<dbReference type="Pfam" id="PF04011">
    <property type="entry name" value="LemA"/>
    <property type="match status" value="1"/>
</dbReference>
<evidence type="ECO:0000256" key="3">
    <source>
        <dbReference type="ARBA" id="ARBA00022692"/>
    </source>
</evidence>
<dbReference type="InterPro" id="IPR007156">
    <property type="entry name" value="MamQ_LemA"/>
</dbReference>
<organism evidence="6 7">
    <name type="scientific">Filifactor alocis (strain ATCC 35896 / CCUG 47790 / D40 B5)</name>
    <name type="common">Fusobacterium alocis</name>
    <dbReference type="NCBI Taxonomy" id="546269"/>
    <lineage>
        <taxon>Bacteria</taxon>
        <taxon>Bacillati</taxon>
        <taxon>Bacillota</taxon>
        <taxon>Clostridia</taxon>
        <taxon>Peptostreptococcales</taxon>
        <taxon>Filifactoraceae</taxon>
        <taxon>Filifactor</taxon>
    </lineage>
</organism>
<dbReference type="PATRIC" id="fig|546269.5.peg.1462"/>
<accession>D6GQI1</accession>
<name>D6GQI1_FILAD</name>
<dbReference type="KEGG" id="faa:HMPREF0389_00956"/>
<comment type="similarity">
    <text evidence="2">Belongs to the LemA family.</text>
</comment>
<dbReference type="AlphaFoldDB" id="D6GQI1"/>
<dbReference type="GO" id="GO:0016020">
    <property type="term" value="C:membrane"/>
    <property type="evidence" value="ECO:0007669"/>
    <property type="project" value="UniProtKB-SubCell"/>
</dbReference>
<dbReference type="PANTHER" id="PTHR34478">
    <property type="entry name" value="PROTEIN LEMA"/>
    <property type="match status" value="1"/>
</dbReference>
<sequence length="180" mass="20707">MIKFVLLIIAIMLIWGVSIRNRLKQYLVVIDESKESVDIALEKRYDTIFEMMKIAKAYAKHEEKVFTEVVRLRQGLSMKETNDVIRSQNRAISEIFAVAENYPELLSSQQFLNLQNQVVKENSALSAAKRIVNSNISALNKCIVSFPMSIVAYFLNLDEMEFLEIDIEEKKSISGFDYAL</sequence>